<comment type="caution">
    <text evidence="4">The sequence shown here is derived from an EMBL/GenBank/DDBJ whole genome shotgun (WGS) entry which is preliminary data.</text>
</comment>
<dbReference type="SUPFAM" id="SSF51735">
    <property type="entry name" value="NAD(P)-binding Rossmann-fold domains"/>
    <property type="match status" value="1"/>
</dbReference>
<evidence type="ECO:0000256" key="3">
    <source>
        <dbReference type="RuleBase" id="RU000363"/>
    </source>
</evidence>
<evidence type="ECO:0000313" key="4">
    <source>
        <dbReference type="EMBL" id="MBC1300790.1"/>
    </source>
</evidence>
<dbReference type="PANTHER" id="PTHR44196:SF1">
    <property type="entry name" value="DEHYDROGENASE_REDUCTASE SDR FAMILY MEMBER 7B"/>
    <property type="match status" value="1"/>
</dbReference>
<dbReference type="CDD" id="cd05233">
    <property type="entry name" value="SDR_c"/>
    <property type="match status" value="1"/>
</dbReference>
<dbReference type="PIRSF" id="PIRSF000126">
    <property type="entry name" value="11-beta-HSD1"/>
    <property type="match status" value="1"/>
</dbReference>
<evidence type="ECO:0000256" key="2">
    <source>
        <dbReference type="ARBA" id="ARBA00023002"/>
    </source>
</evidence>
<name>A0ABR6S326_ANAVA</name>
<sequence>MDLYSSIFRCFCIVEAQVNSYMTNTVIITGASQGIGKATALLFARQNYNVVLAARQPDRLEAIATEIRELGQEAIAIPTDVKDATQVNNMIQKAIAHFGQVDVLINNAGIFCLGSVENFSLEDRHQIIDTNLWGYIHTIYAILPYFLQRCAGTIVNVSSIGGLEPIPYHVPYTASKYAITGLTKSLHAELSPKGIHVSGIYPSFISTQLMERAIFRGKDEEIAQARTELVGKAIQMPVLEKPEDVAKAIWSAVKNKRSDVVVGSANFWKAAYQLTPSLIQSLVRRVFGMEERK</sequence>
<dbReference type="EMBL" id="JACKZP010000005">
    <property type="protein sequence ID" value="MBC1300790.1"/>
    <property type="molecule type" value="Genomic_DNA"/>
</dbReference>
<protein>
    <submittedName>
        <fullName evidence="4">SDR family oxidoreductase</fullName>
    </submittedName>
</protein>
<evidence type="ECO:0000313" key="5">
    <source>
        <dbReference type="Proteomes" id="UP000570851"/>
    </source>
</evidence>
<dbReference type="Gene3D" id="3.40.50.720">
    <property type="entry name" value="NAD(P)-binding Rossmann-like Domain"/>
    <property type="match status" value="1"/>
</dbReference>
<proteinExistence type="inferred from homology"/>
<dbReference type="InterPro" id="IPR002347">
    <property type="entry name" value="SDR_fam"/>
</dbReference>
<accession>A0ABR6S326</accession>
<dbReference type="PROSITE" id="PS00061">
    <property type="entry name" value="ADH_SHORT"/>
    <property type="match status" value="1"/>
</dbReference>
<dbReference type="InterPro" id="IPR020904">
    <property type="entry name" value="Sc_DH/Rdtase_CS"/>
</dbReference>
<gene>
    <name evidence="4" type="ORF">GNE12_02540</name>
</gene>
<reference evidence="4 5" key="1">
    <citation type="submission" date="2019-11" db="EMBL/GenBank/DDBJ databases">
        <title>Comparison of genomes from free-living endosymbiotic cyanobacteria isolated from Azolla.</title>
        <authorList>
            <person name="Thiel T."/>
            <person name="Pratte B."/>
        </authorList>
    </citation>
    <scope>NUCLEOTIDE SEQUENCE [LARGE SCALE GENOMIC DNA]</scope>
    <source>
        <strain evidence="4 5">N2B</strain>
    </source>
</reference>
<organism evidence="4 5">
    <name type="scientific">Trichormus variabilis N2B</name>
    <dbReference type="NCBI Taxonomy" id="2681315"/>
    <lineage>
        <taxon>Bacteria</taxon>
        <taxon>Bacillati</taxon>
        <taxon>Cyanobacteriota</taxon>
        <taxon>Cyanophyceae</taxon>
        <taxon>Nostocales</taxon>
        <taxon>Nostocaceae</taxon>
        <taxon>Trichormus</taxon>
    </lineage>
</organism>
<comment type="similarity">
    <text evidence="1 3">Belongs to the short-chain dehydrogenases/reductases (SDR) family.</text>
</comment>
<dbReference type="PRINTS" id="PR00080">
    <property type="entry name" value="SDRFAMILY"/>
</dbReference>
<dbReference type="PANTHER" id="PTHR44196">
    <property type="entry name" value="DEHYDROGENASE/REDUCTASE SDR FAMILY MEMBER 7B"/>
    <property type="match status" value="1"/>
</dbReference>
<dbReference type="InterPro" id="IPR036291">
    <property type="entry name" value="NAD(P)-bd_dom_sf"/>
</dbReference>
<keyword evidence="2" id="KW-0560">Oxidoreductase</keyword>
<dbReference type="PRINTS" id="PR00081">
    <property type="entry name" value="GDHRDH"/>
</dbReference>
<evidence type="ECO:0000256" key="1">
    <source>
        <dbReference type="ARBA" id="ARBA00006484"/>
    </source>
</evidence>
<dbReference type="Proteomes" id="UP000570851">
    <property type="component" value="Unassembled WGS sequence"/>
</dbReference>
<keyword evidence="5" id="KW-1185">Reference proteome</keyword>
<dbReference type="Pfam" id="PF00106">
    <property type="entry name" value="adh_short"/>
    <property type="match status" value="1"/>
</dbReference>